<dbReference type="Proteomes" id="UP000799118">
    <property type="component" value="Unassembled WGS sequence"/>
</dbReference>
<feature type="region of interest" description="Disordered" evidence="1">
    <location>
        <begin position="103"/>
        <end position="144"/>
    </location>
</feature>
<organism evidence="3 4">
    <name type="scientific">Gymnopus androsaceus JB14</name>
    <dbReference type="NCBI Taxonomy" id="1447944"/>
    <lineage>
        <taxon>Eukaryota</taxon>
        <taxon>Fungi</taxon>
        <taxon>Dikarya</taxon>
        <taxon>Basidiomycota</taxon>
        <taxon>Agaricomycotina</taxon>
        <taxon>Agaricomycetes</taxon>
        <taxon>Agaricomycetidae</taxon>
        <taxon>Agaricales</taxon>
        <taxon>Marasmiineae</taxon>
        <taxon>Omphalotaceae</taxon>
        <taxon>Gymnopus</taxon>
    </lineage>
</organism>
<evidence type="ECO:0000256" key="2">
    <source>
        <dbReference type="SAM" id="SignalP"/>
    </source>
</evidence>
<name>A0A6A4H929_9AGAR</name>
<feature type="chain" id="PRO_5025446759" evidence="2">
    <location>
        <begin position="20"/>
        <end position="416"/>
    </location>
</feature>
<proteinExistence type="predicted"/>
<evidence type="ECO:0000313" key="3">
    <source>
        <dbReference type="EMBL" id="KAE9393707.1"/>
    </source>
</evidence>
<dbReference type="EMBL" id="ML769566">
    <property type="protein sequence ID" value="KAE9393707.1"/>
    <property type="molecule type" value="Genomic_DNA"/>
</dbReference>
<keyword evidence="2" id="KW-0732">Signal</keyword>
<protein>
    <submittedName>
        <fullName evidence="3">Uncharacterized protein</fullName>
    </submittedName>
</protein>
<reference evidence="3" key="1">
    <citation type="journal article" date="2019" name="Environ. Microbiol.">
        <title>Fungal ecological strategies reflected in gene transcription - a case study of two litter decomposers.</title>
        <authorList>
            <person name="Barbi F."/>
            <person name="Kohler A."/>
            <person name="Barry K."/>
            <person name="Baskaran P."/>
            <person name="Daum C."/>
            <person name="Fauchery L."/>
            <person name="Ihrmark K."/>
            <person name="Kuo A."/>
            <person name="LaButti K."/>
            <person name="Lipzen A."/>
            <person name="Morin E."/>
            <person name="Grigoriev I.V."/>
            <person name="Henrissat B."/>
            <person name="Lindahl B."/>
            <person name="Martin F."/>
        </authorList>
    </citation>
    <scope>NUCLEOTIDE SEQUENCE</scope>
    <source>
        <strain evidence="3">JB14</strain>
    </source>
</reference>
<dbReference type="AlphaFoldDB" id="A0A6A4H929"/>
<accession>A0A6A4H929</accession>
<keyword evidence="4" id="KW-1185">Reference proteome</keyword>
<evidence type="ECO:0000256" key="1">
    <source>
        <dbReference type="SAM" id="MobiDB-lite"/>
    </source>
</evidence>
<sequence length="416" mass="44596">MKSLYGSLLLLSIIKVITAGPLPTRPVVDVRMGHNRADIDDSRQTSSTGRVWQILSGSSTSSMDYLPDVDFKSDSDSNENLDVVSSDLTPHSTVIQSRRMAARAVEDATSPMKKTVVKRKKKKEETNPNKPSPAGPAPGAGLEKAGKIMGDVSKVTGEVGAEVEGIPIVGEILGTALEVVTSFLSILSKVFNIVGEMEKKSAQQRGEFTKKTVEAFVKAHPGWNVVVTDDKHEFYGEGVEGKDWSHQNTATHTVLGKFKYDVYGVHSGIFILEGDGGFQNWAYMTGPQVKAVGYGNHRLIFSGPTSATAAPTGPVRIHLIEYTPNADGKNQNIDIVAIVFVGGMVIGFSGDGNLGAPISIDNLLHKTITVTASGKSKDTPLSIKYDNKNILTSDKACKMTGYNKHGMKQGDCTITA</sequence>
<dbReference type="OrthoDB" id="3685327at2759"/>
<evidence type="ECO:0000313" key="4">
    <source>
        <dbReference type="Proteomes" id="UP000799118"/>
    </source>
</evidence>
<feature type="signal peptide" evidence="2">
    <location>
        <begin position="1"/>
        <end position="19"/>
    </location>
</feature>
<gene>
    <name evidence="3" type="ORF">BT96DRAFT_978823</name>
</gene>